<dbReference type="GO" id="GO:0007168">
    <property type="term" value="P:receptor guanylyl cyclase signaling pathway"/>
    <property type="evidence" value="ECO:0007669"/>
    <property type="project" value="TreeGrafter"/>
</dbReference>
<sequence>SLMASRMESTGESEKTQIAESTKKMLDQHYPDFITAERGQVQVKGKGMCTTYWLEGTRYATSTYRAPAAKEAGRGHSNFSSLLGNNAAM</sequence>
<keyword evidence="4" id="KW-0547">Nucleotide-binding</keyword>
<feature type="region of interest" description="Disordered" evidence="9">
    <location>
        <begin position="1"/>
        <end position="22"/>
    </location>
</feature>
<organism evidence="11 12">
    <name type="scientific">Pristionchus entomophagus</name>
    <dbReference type="NCBI Taxonomy" id="358040"/>
    <lineage>
        <taxon>Eukaryota</taxon>
        <taxon>Metazoa</taxon>
        <taxon>Ecdysozoa</taxon>
        <taxon>Nematoda</taxon>
        <taxon>Chromadorea</taxon>
        <taxon>Rhabditida</taxon>
        <taxon>Rhabditina</taxon>
        <taxon>Diplogasteromorpha</taxon>
        <taxon>Diplogasteroidea</taxon>
        <taxon>Neodiplogasteridae</taxon>
        <taxon>Pristionchus</taxon>
    </lineage>
</organism>
<comment type="caution">
    <text evidence="11">The sequence shown here is derived from an EMBL/GenBank/DDBJ whole genome shotgun (WGS) entry which is preliminary data.</text>
</comment>
<dbReference type="Proteomes" id="UP001432027">
    <property type="component" value="Unassembled WGS sequence"/>
</dbReference>
<proteinExistence type="predicted"/>
<feature type="non-terminal residue" evidence="11">
    <location>
        <position position="1"/>
    </location>
</feature>
<evidence type="ECO:0000313" key="12">
    <source>
        <dbReference type="Proteomes" id="UP001432027"/>
    </source>
</evidence>
<comment type="catalytic activity">
    <reaction evidence="1">
        <text>GTP = 3',5'-cyclic GMP + diphosphate</text>
        <dbReference type="Rhea" id="RHEA:13665"/>
        <dbReference type="ChEBI" id="CHEBI:33019"/>
        <dbReference type="ChEBI" id="CHEBI:37565"/>
        <dbReference type="ChEBI" id="CHEBI:57746"/>
        <dbReference type="EC" id="4.6.1.2"/>
    </reaction>
</comment>
<keyword evidence="6" id="KW-0472">Membrane</keyword>
<evidence type="ECO:0000256" key="4">
    <source>
        <dbReference type="ARBA" id="ARBA00022741"/>
    </source>
</evidence>
<feature type="region of interest" description="Disordered" evidence="9">
    <location>
        <begin position="68"/>
        <end position="89"/>
    </location>
</feature>
<dbReference type="GO" id="GO:0000166">
    <property type="term" value="F:nucleotide binding"/>
    <property type="evidence" value="ECO:0007669"/>
    <property type="project" value="UniProtKB-KW"/>
</dbReference>
<keyword evidence="5" id="KW-1133">Transmembrane helix</keyword>
<dbReference type="PANTHER" id="PTHR11920:SF498">
    <property type="entry name" value="RECEPTOR-TYPE GUANYLATE CYCLASE GCY-8"/>
    <property type="match status" value="1"/>
</dbReference>
<evidence type="ECO:0000256" key="8">
    <source>
        <dbReference type="ARBA" id="ARBA00023239"/>
    </source>
</evidence>
<dbReference type="InterPro" id="IPR001054">
    <property type="entry name" value="A/G_cyclase"/>
</dbReference>
<evidence type="ECO:0000259" key="10">
    <source>
        <dbReference type="Pfam" id="PF00211"/>
    </source>
</evidence>
<evidence type="ECO:0000256" key="6">
    <source>
        <dbReference type="ARBA" id="ARBA00023136"/>
    </source>
</evidence>
<dbReference type="InterPro" id="IPR050401">
    <property type="entry name" value="Cyclic_nucleotide_synthase"/>
</dbReference>
<dbReference type="InterPro" id="IPR029787">
    <property type="entry name" value="Nucleotide_cyclase"/>
</dbReference>
<dbReference type="Pfam" id="PF00211">
    <property type="entry name" value="Guanylate_cyc"/>
    <property type="match status" value="1"/>
</dbReference>
<keyword evidence="7" id="KW-0325">Glycoprotein</keyword>
<evidence type="ECO:0000313" key="11">
    <source>
        <dbReference type="EMBL" id="GMS95520.1"/>
    </source>
</evidence>
<protein>
    <recommendedName>
        <fullName evidence="10">Guanylate cyclase domain-containing protein</fullName>
    </recommendedName>
</protein>
<feature type="domain" description="Guanylate cyclase" evidence="10">
    <location>
        <begin position="3"/>
        <end position="56"/>
    </location>
</feature>
<accession>A0AAV5TML3</accession>
<feature type="compositionally biased region" description="Polar residues" evidence="9">
    <location>
        <begin position="77"/>
        <end position="89"/>
    </location>
</feature>
<evidence type="ECO:0000256" key="7">
    <source>
        <dbReference type="ARBA" id="ARBA00023180"/>
    </source>
</evidence>
<dbReference type="Gene3D" id="3.30.70.1230">
    <property type="entry name" value="Nucleotide cyclase"/>
    <property type="match status" value="1"/>
</dbReference>
<evidence type="ECO:0000256" key="3">
    <source>
        <dbReference type="ARBA" id="ARBA00022692"/>
    </source>
</evidence>
<dbReference type="SUPFAM" id="SSF55073">
    <property type="entry name" value="Nucleotide cyclase"/>
    <property type="match status" value="1"/>
</dbReference>
<feature type="compositionally biased region" description="Basic and acidic residues" evidence="9">
    <location>
        <begin position="12"/>
        <end position="22"/>
    </location>
</feature>
<comment type="subcellular location">
    <subcellularLocation>
        <location evidence="2">Membrane</location>
    </subcellularLocation>
</comment>
<keyword evidence="3" id="KW-0812">Transmembrane</keyword>
<gene>
    <name evidence="11" type="ORF">PENTCL1PPCAC_17695</name>
</gene>
<name>A0AAV5TML3_9BILA</name>
<dbReference type="GO" id="GO:0001653">
    <property type="term" value="F:peptide receptor activity"/>
    <property type="evidence" value="ECO:0007669"/>
    <property type="project" value="TreeGrafter"/>
</dbReference>
<evidence type="ECO:0000256" key="2">
    <source>
        <dbReference type="ARBA" id="ARBA00004370"/>
    </source>
</evidence>
<evidence type="ECO:0000256" key="9">
    <source>
        <dbReference type="SAM" id="MobiDB-lite"/>
    </source>
</evidence>
<dbReference type="AlphaFoldDB" id="A0AAV5TML3"/>
<keyword evidence="8" id="KW-0456">Lyase</keyword>
<dbReference type="PANTHER" id="PTHR11920">
    <property type="entry name" value="GUANYLYL CYCLASE"/>
    <property type="match status" value="1"/>
</dbReference>
<reference evidence="11" key="1">
    <citation type="submission" date="2023-10" db="EMBL/GenBank/DDBJ databases">
        <title>Genome assembly of Pristionchus species.</title>
        <authorList>
            <person name="Yoshida K."/>
            <person name="Sommer R.J."/>
        </authorList>
    </citation>
    <scope>NUCLEOTIDE SEQUENCE</scope>
    <source>
        <strain evidence="11">RS0144</strain>
    </source>
</reference>
<keyword evidence="12" id="KW-1185">Reference proteome</keyword>
<dbReference type="GO" id="GO:0035556">
    <property type="term" value="P:intracellular signal transduction"/>
    <property type="evidence" value="ECO:0007669"/>
    <property type="project" value="InterPro"/>
</dbReference>
<dbReference type="GO" id="GO:0004016">
    <property type="term" value="F:adenylate cyclase activity"/>
    <property type="evidence" value="ECO:0007669"/>
    <property type="project" value="TreeGrafter"/>
</dbReference>
<dbReference type="GO" id="GO:0005886">
    <property type="term" value="C:plasma membrane"/>
    <property type="evidence" value="ECO:0007669"/>
    <property type="project" value="TreeGrafter"/>
</dbReference>
<evidence type="ECO:0000256" key="1">
    <source>
        <dbReference type="ARBA" id="ARBA00001436"/>
    </source>
</evidence>
<evidence type="ECO:0000256" key="5">
    <source>
        <dbReference type="ARBA" id="ARBA00022989"/>
    </source>
</evidence>
<dbReference type="EMBL" id="BTSX01000004">
    <property type="protein sequence ID" value="GMS95520.1"/>
    <property type="molecule type" value="Genomic_DNA"/>
</dbReference>
<dbReference type="GO" id="GO:0004383">
    <property type="term" value="F:guanylate cyclase activity"/>
    <property type="evidence" value="ECO:0007669"/>
    <property type="project" value="UniProtKB-EC"/>
</dbReference>